<dbReference type="EMBL" id="JADJEV010000003">
    <property type="protein sequence ID" value="MBK6973276.1"/>
    <property type="molecule type" value="Genomic_DNA"/>
</dbReference>
<evidence type="ECO:0000313" key="7">
    <source>
        <dbReference type="EMBL" id="MBK6973276.1"/>
    </source>
</evidence>
<name>A0A9D7DYS0_9PROT</name>
<organism evidence="7 8">
    <name type="scientific">Candidatus Methylophosphatis roskildensis</name>
    <dbReference type="NCBI Taxonomy" id="2899263"/>
    <lineage>
        <taxon>Bacteria</taxon>
        <taxon>Pseudomonadati</taxon>
        <taxon>Pseudomonadota</taxon>
        <taxon>Betaproteobacteria</taxon>
        <taxon>Nitrosomonadales</taxon>
        <taxon>Sterolibacteriaceae</taxon>
        <taxon>Candidatus Methylophosphatis</taxon>
    </lineage>
</organism>
<dbReference type="Gene3D" id="3.40.50.150">
    <property type="entry name" value="Vaccinia Virus protein VP39"/>
    <property type="match status" value="1"/>
</dbReference>
<dbReference type="Proteomes" id="UP000807785">
    <property type="component" value="Unassembled WGS sequence"/>
</dbReference>
<dbReference type="PIRSF" id="PIRSF003085">
    <property type="entry name" value="CMAS"/>
    <property type="match status" value="1"/>
</dbReference>
<dbReference type="InterPro" id="IPR050723">
    <property type="entry name" value="CFA/CMAS"/>
</dbReference>
<keyword evidence="4" id="KW-0949">S-adenosyl-L-methionine</keyword>
<dbReference type="CDD" id="cd02440">
    <property type="entry name" value="AdoMet_MTases"/>
    <property type="match status" value="1"/>
</dbReference>
<sequence>MTKEEAVDRQTFDGSSFRPEKRWAPADPPAVLAELAAAAGVRFNGDAPWDIQVRDPAVYRMLLTRGSLGFGEAYVDGLWECARLDELFHRLLSINADETIGNWNRLRLLGEILRHGLFNLQAGDRAFHVGEHHYDIGNDVFEAMLDPTMSYSCAYWEKANKLEQAQLNKLDMICRKLDLRPGLRLLELGCGWGGLAGFAARRYGVEVVGITVSREQQKLARERTVGLPVSIELLDYREVHGQFDRLVSVGMFEHVGQKNYAAYFDVVRRVLNDDGLFLLHTIGNHVSTPKTDAWIDRHIFPNGKLPSAREIAKALEGRMLIEDWHNFGQDYDRTLMAWWENFDRAWPRLADKYGDRFRRKWKYFLMCSAGFFRSRQGQLWQLVLSKRQRRTEYRSVR</sequence>
<dbReference type="Pfam" id="PF02353">
    <property type="entry name" value="CMAS"/>
    <property type="match status" value="1"/>
</dbReference>
<evidence type="ECO:0000256" key="1">
    <source>
        <dbReference type="ARBA" id="ARBA00010815"/>
    </source>
</evidence>
<accession>A0A9D7DYS0</accession>
<comment type="caution">
    <text evidence="7">The sequence shown here is derived from an EMBL/GenBank/DDBJ whole genome shotgun (WGS) entry which is preliminary data.</text>
</comment>
<gene>
    <name evidence="7" type="primary">cfa</name>
    <name evidence="7" type="ORF">IPH26_10160</name>
</gene>
<reference evidence="7" key="1">
    <citation type="submission" date="2020-10" db="EMBL/GenBank/DDBJ databases">
        <title>Connecting structure to function with the recovery of over 1000 high-quality activated sludge metagenome-assembled genomes encoding full-length rRNA genes using long-read sequencing.</title>
        <authorList>
            <person name="Singleton C.M."/>
            <person name="Petriglieri F."/>
            <person name="Kristensen J.M."/>
            <person name="Kirkegaard R.H."/>
            <person name="Michaelsen T.Y."/>
            <person name="Andersen M.H."/>
            <person name="Karst S.M."/>
            <person name="Dueholm M.S."/>
            <person name="Nielsen P.H."/>
            <person name="Albertsen M."/>
        </authorList>
    </citation>
    <scope>NUCLEOTIDE SEQUENCE</scope>
    <source>
        <strain evidence="7">Bjer_18-Q3-R1-45_BAT3C.347</strain>
    </source>
</reference>
<feature type="region of interest" description="Disordered" evidence="6">
    <location>
        <begin position="1"/>
        <end position="24"/>
    </location>
</feature>
<evidence type="ECO:0000256" key="4">
    <source>
        <dbReference type="ARBA" id="ARBA00022691"/>
    </source>
</evidence>
<keyword evidence="5" id="KW-0443">Lipid metabolism</keyword>
<dbReference type="InterPro" id="IPR003333">
    <property type="entry name" value="CMAS"/>
</dbReference>
<dbReference type="GO" id="GO:0008610">
    <property type="term" value="P:lipid biosynthetic process"/>
    <property type="evidence" value="ECO:0007669"/>
    <property type="project" value="InterPro"/>
</dbReference>
<dbReference type="GO" id="GO:0032259">
    <property type="term" value="P:methylation"/>
    <property type="evidence" value="ECO:0007669"/>
    <property type="project" value="UniProtKB-KW"/>
</dbReference>
<dbReference type="NCBIfam" id="NF008686">
    <property type="entry name" value="PRK11705.1"/>
    <property type="match status" value="1"/>
</dbReference>
<dbReference type="SUPFAM" id="SSF53335">
    <property type="entry name" value="S-adenosyl-L-methionine-dependent methyltransferases"/>
    <property type="match status" value="1"/>
</dbReference>
<protein>
    <submittedName>
        <fullName evidence="7">Cyclopropane fatty acyl phospholipid synthase</fullName>
        <ecNumber evidence="7">2.1.1.79</ecNumber>
    </submittedName>
</protein>
<evidence type="ECO:0000256" key="5">
    <source>
        <dbReference type="ARBA" id="ARBA00023098"/>
    </source>
</evidence>
<evidence type="ECO:0000256" key="3">
    <source>
        <dbReference type="ARBA" id="ARBA00022679"/>
    </source>
</evidence>
<evidence type="ECO:0000256" key="6">
    <source>
        <dbReference type="SAM" id="MobiDB-lite"/>
    </source>
</evidence>
<dbReference type="PANTHER" id="PTHR43667:SF1">
    <property type="entry name" value="CYCLOPROPANE-FATTY-ACYL-PHOSPHOLIPID SYNTHASE"/>
    <property type="match status" value="1"/>
</dbReference>
<keyword evidence="2 7" id="KW-0489">Methyltransferase</keyword>
<comment type="similarity">
    <text evidence="1">Belongs to the CFA/CMAS family.</text>
</comment>
<evidence type="ECO:0000256" key="2">
    <source>
        <dbReference type="ARBA" id="ARBA00022603"/>
    </source>
</evidence>
<dbReference type="EC" id="2.1.1.79" evidence="7"/>
<evidence type="ECO:0000313" key="8">
    <source>
        <dbReference type="Proteomes" id="UP000807785"/>
    </source>
</evidence>
<dbReference type="InterPro" id="IPR029063">
    <property type="entry name" value="SAM-dependent_MTases_sf"/>
</dbReference>
<dbReference type="PANTHER" id="PTHR43667">
    <property type="entry name" value="CYCLOPROPANE-FATTY-ACYL-PHOSPHOLIPID SYNTHASE"/>
    <property type="match status" value="1"/>
</dbReference>
<dbReference type="AlphaFoldDB" id="A0A9D7DYS0"/>
<dbReference type="GO" id="GO:0008825">
    <property type="term" value="F:cyclopropane-fatty-acyl-phospholipid synthase activity"/>
    <property type="evidence" value="ECO:0007669"/>
    <property type="project" value="UniProtKB-EC"/>
</dbReference>
<feature type="compositionally biased region" description="Basic and acidic residues" evidence="6">
    <location>
        <begin position="1"/>
        <end position="11"/>
    </location>
</feature>
<proteinExistence type="inferred from homology"/>
<keyword evidence="3 7" id="KW-0808">Transferase</keyword>